<dbReference type="EMBL" id="AE016877">
    <property type="protein sequence ID" value="AAP07856.1"/>
    <property type="molecule type" value="Genomic_DNA"/>
</dbReference>
<evidence type="ECO:0000313" key="1">
    <source>
        <dbReference type="EMBL" id="AAP07856.1"/>
    </source>
</evidence>
<dbReference type="HOGENOM" id="CLU_2931486_0_0_9"/>
<keyword evidence="2" id="KW-1185">Reference proteome</keyword>
<dbReference type="KEGG" id="bce:BC0869"/>
<name>Q81HE5_BACCR</name>
<evidence type="ECO:0000313" key="2">
    <source>
        <dbReference type="Proteomes" id="UP000001417"/>
    </source>
</evidence>
<dbReference type="AlphaFoldDB" id="Q81HE5"/>
<proteinExistence type="predicted"/>
<protein>
    <submittedName>
        <fullName evidence="1">Uncharacterized protein</fullName>
    </submittedName>
</protein>
<reference evidence="1 2" key="1">
    <citation type="journal article" date="2003" name="Nature">
        <title>Genome sequence of Bacillus cereus and comparative analysis with Bacillus anthracis.</title>
        <authorList>
            <person name="Ivanova N."/>
            <person name="Sorokin A."/>
            <person name="Anderson I."/>
            <person name="Galleron N."/>
            <person name="Candelon B."/>
            <person name="Kapatral V."/>
            <person name="Bhattacharyya A."/>
            <person name="Reznik G."/>
            <person name="Mikhailova N."/>
            <person name="Lapidus A."/>
            <person name="Chu L."/>
            <person name="Mazur M."/>
            <person name="Goltsman E."/>
            <person name="Larsen N."/>
            <person name="D'Souza M."/>
            <person name="Walunas T."/>
            <person name="Grechkin Y."/>
            <person name="Pusch G."/>
            <person name="Haselkorn R."/>
            <person name="Fonstein M."/>
            <person name="Ehrlich S.D."/>
            <person name="Overbeek R."/>
            <person name="Kyrpides N."/>
        </authorList>
    </citation>
    <scope>NUCLEOTIDE SEQUENCE [LARGE SCALE GENOMIC DNA]</scope>
    <source>
        <strain evidence="2">ATCC 14579 / DSM 31 / CCUG 7414 / JCM 2152 / NBRC 15305 / NCIMB 9373 / NCTC 2599 / NRRL B-3711</strain>
    </source>
</reference>
<gene>
    <name evidence="1" type="ordered locus">BC_0869</name>
</gene>
<accession>Q81HE5</accession>
<sequence length="60" mass="7338">MHKKRTLRYTQRTLLIRQRCPIYPYGLRNDMNVFCHLTELSPLHLRLQSLRTPLSFIFHL</sequence>
<dbReference type="Proteomes" id="UP000001417">
    <property type="component" value="Chromosome"/>
</dbReference>
<organism evidence="1 2">
    <name type="scientific">Bacillus cereus (strain ATCC 14579 / DSM 31 / CCUG 7414 / JCM 2152 / NBRC 15305 / NCIMB 9373 / NCTC 2599 / NRRL B-3711)</name>
    <dbReference type="NCBI Taxonomy" id="226900"/>
    <lineage>
        <taxon>Bacteria</taxon>
        <taxon>Bacillati</taxon>
        <taxon>Bacillota</taxon>
        <taxon>Bacilli</taxon>
        <taxon>Bacillales</taxon>
        <taxon>Bacillaceae</taxon>
        <taxon>Bacillus</taxon>
        <taxon>Bacillus cereus group</taxon>
    </lineage>
</organism>